<dbReference type="EMBL" id="JAANNP010000096">
    <property type="protein sequence ID" value="NHC16127.1"/>
    <property type="molecule type" value="Genomic_DNA"/>
</dbReference>
<evidence type="ECO:0000313" key="6">
    <source>
        <dbReference type="Proteomes" id="UP000800981"/>
    </source>
</evidence>
<evidence type="ECO:0000313" key="5">
    <source>
        <dbReference type="EMBL" id="NHC16127.1"/>
    </source>
</evidence>
<keyword evidence="3" id="KW-0326">Glycosidase</keyword>
<comment type="caution">
    <text evidence="5">The sequence shown here is derived from an EMBL/GenBank/DDBJ whole genome shotgun (WGS) entry which is preliminary data.</text>
</comment>
<dbReference type="InterPro" id="IPR012341">
    <property type="entry name" value="6hp_glycosidase-like_sf"/>
</dbReference>
<dbReference type="InterPro" id="IPR002037">
    <property type="entry name" value="Glyco_hydro_8"/>
</dbReference>
<dbReference type="GO" id="GO:0016787">
    <property type="term" value="F:hydrolase activity"/>
    <property type="evidence" value="ECO:0007669"/>
    <property type="project" value="UniProtKB-KW"/>
</dbReference>
<dbReference type="PRINTS" id="PR00735">
    <property type="entry name" value="GLHYDRLASE8"/>
</dbReference>
<dbReference type="SUPFAM" id="SSF48208">
    <property type="entry name" value="Six-hairpin glycosidases"/>
    <property type="match status" value="1"/>
</dbReference>
<reference evidence="5 6" key="1">
    <citation type="submission" date="2020-03" db="EMBL/GenBank/DDBJ databases">
        <title>Two novel Motilibacter sp.</title>
        <authorList>
            <person name="Liu S."/>
        </authorList>
    </citation>
    <scope>NUCLEOTIDE SEQUENCE [LARGE SCALE GENOMIC DNA]</scope>
    <source>
        <strain evidence="5 6">E257</strain>
    </source>
</reference>
<feature type="region of interest" description="Disordered" evidence="4">
    <location>
        <begin position="7"/>
        <end position="28"/>
    </location>
</feature>
<evidence type="ECO:0000256" key="1">
    <source>
        <dbReference type="ARBA" id="ARBA00009209"/>
    </source>
</evidence>
<dbReference type="Pfam" id="PF01270">
    <property type="entry name" value="Glyco_hydro_8"/>
    <property type="match status" value="1"/>
</dbReference>
<keyword evidence="6" id="KW-1185">Reference proteome</keyword>
<evidence type="ECO:0000256" key="4">
    <source>
        <dbReference type="SAM" id="MobiDB-lite"/>
    </source>
</evidence>
<accession>A0ABX0H331</accession>
<dbReference type="Gene3D" id="1.50.10.10">
    <property type="match status" value="1"/>
</dbReference>
<dbReference type="Proteomes" id="UP000800981">
    <property type="component" value="Unassembled WGS sequence"/>
</dbReference>
<organism evidence="5 6">
    <name type="scientific">Motilibacter deserti</name>
    <dbReference type="NCBI Taxonomy" id="2714956"/>
    <lineage>
        <taxon>Bacteria</taxon>
        <taxon>Bacillati</taxon>
        <taxon>Actinomycetota</taxon>
        <taxon>Actinomycetes</taxon>
        <taxon>Motilibacterales</taxon>
        <taxon>Motilibacteraceae</taxon>
        <taxon>Motilibacter</taxon>
    </lineage>
</organism>
<keyword evidence="2 5" id="KW-0378">Hydrolase</keyword>
<dbReference type="RefSeq" id="WP_166284597.1">
    <property type="nucleotide sequence ID" value="NZ_JAANNP010000096.1"/>
</dbReference>
<proteinExistence type="inferred from homology"/>
<name>A0ABX0H331_9ACTN</name>
<feature type="compositionally biased region" description="Polar residues" evidence="4">
    <location>
        <begin position="16"/>
        <end position="28"/>
    </location>
</feature>
<comment type="similarity">
    <text evidence="1">Belongs to the glycosyl hydrolase 8 (cellulase D) family.</text>
</comment>
<dbReference type="InterPro" id="IPR008928">
    <property type="entry name" value="6-hairpin_glycosidase_sf"/>
</dbReference>
<evidence type="ECO:0000256" key="2">
    <source>
        <dbReference type="ARBA" id="ARBA00022801"/>
    </source>
</evidence>
<evidence type="ECO:0000256" key="3">
    <source>
        <dbReference type="ARBA" id="ARBA00023295"/>
    </source>
</evidence>
<gene>
    <name evidence="5" type="ORF">G9H71_20275</name>
</gene>
<protein>
    <submittedName>
        <fullName evidence="5">Glycoside hydrolase</fullName>
    </submittedName>
</protein>
<sequence>MTAAAVLAGTATAQAQSTPGHGSGRNANAQGGHYIDVFEQAGYSHKAVKKKIEAAWDQLFHGAPGTAPDYFDGESIYYQVSPDMAYVTDVANHDVRTEGIGYAMMIALQLGKKHEFDSLWNFAKTHMQLKSGPTKSFFAWHTRIDGTIIDTGIAPDGDEWIAAALAFAAGRWGNGDGIYDYEAEAKQILRAMWHQSDTGGVDMFDRTTYLPRFSPPGVNDFSDASYALPAFYRVFAKVVPEDAKLWNKAVVAGEQMLQNAHSPVTGLSPSYSNWDGTPHLAPWESRTNTEAYSITFQEDAWRVIANANLDASWWGVKPWQTQFSNTLERFFVGQGVTTYVSRYQLDGTPLKGGQNTYEPPHAEGLVAMNSTSAITATNPARLDFVRDFWNTPVPSGRARYYDGMLYLLGMLYDSGNFRMYGTDGDRKS</sequence>